<dbReference type="PANTHER" id="PTHR11102:SF160">
    <property type="entry name" value="ERAD-ASSOCIATED E3 UBIQUITIN-PROTEIN LIGASE COMPONENT HRD3"/>
    <property type="match status" value="1"/>
</dbReference>
<dbReference type="SUPFAM" id="SSF81901">
    <property type="entry name" value="HCP-like"/>
    <property type="match status" value="3"/>
</dbReference>
<evidence type="ECO:0000256" key="1">
    <source>
        <dbReference type="ARBA" id="ARBA00038101"/>
    </source>
</evidence>
<dbReference type="InterPro" id="IPR006597">
    <property type="entry name" value="Sel1-like"/>
</dbReference>
<dbReference type="AlphaFoldDB" id="A0A1Y1V738"/>
<gene>
    <name evidence="2" type="ORF">BCR36DRAFT_328661</name>
</gene>
<accession>A0A1Y1V738</accession>
<reference evidence="2 3" key="1">
    <citation type="submission" date="2016-08" db="EMBL/GenBank/DDBJ databases">
        <title>Genomes of anaerobic fungi encode conserved fungal cellulosomes for biomass hydrolysis.</title>
        <authorList>
            <consortium name="DOE Joint Genome Institute"/>
            <person name="Haitjema C.H."/>
            <person name="Gilmore S.P."/>
            <person name="Henske J.K."/>
            <person name="Solomon K.V."/>
            <person name="De Groot R."/>
            <person name="Kuo A."/>
            <person name="Mondo S.J."/>
            <person name="Salamov A.A."/>
            <person name="Labutti K."/>
            <person name="Zhao Z."/>
            <person name="Chiniquy J."/>
            <person name="Barry K."/>
            <person name="Brewer H.M."/>
            <person name="Purvine S.O."/>
            <person name="Wright A.T."/>
            <person name="Boxma B."/>
            <person name="Van Alen T."/>
            <person name="Hackstein J.H."/>
            <person name="Baker S.E."/>
            <person name="Grigoriev I.V."/>
            <person name="O'Malley M.A."/>
        </authorList>
    </citation>
    <scope>NUCLEOTIDE SEQUENCE [LARGE SCALE GENOMIC DNA]</scope>
    <source>
        <strain evidence="3">finn</strain>
    </source>
</reference>
<evidence type="ECO:0000313" key="2">
    <source>
        <dbReference type="EMBL" id="ORX48917.1"/>
    </source>
</evidence>
<proteinExistence type="inferred from homology"/>
<dbReference type="SMART" id="SM00671">
    <property type="entry name" value="SEL1"/>
    <property type="match status" value="9"/>
</dbReference>
<dbReference type="Proteomes" id="UP000193719">
    <property type="component" value="Unassembled WGS sequence"/>
</dbReference>
<dbReference type="Pfam" id="PF08238">
    <property type="entry name" value="Sel1"/>
    <property type="match status" value="11"/>
</dbReference>
<dbReference type="Gene3D" id="1.25.40.10">
    <property type="entry name" value="Tetratricopeptide repeat domain"/>
    <property type="match status" value="4"/>
</dbReference>
<dbReference type="EMBL" id="MCFH01000025">
    <property type="protein sequence ID" value="ORX48917.1"/>
    <property type="molecule type" value="Genomic_DNA"/>
</dbReference>
<evidence type="ECO:0000313" key="3">
    <source>
        <dbReference type="Proteomes" id="UP000193719"/>
    </source>
</evidence>
<dbReference type="InterPro" id="IPR011990">
    <property type="entry name" value="TPR-like_helical_dom_sf"/>
</dbReference>
<comment type="caution">
    <text evidence="2">The sequence shown here is derived from an EMBL/GenBank/DDBJ whole genome shotgun (WGS) entry which is preliminary data.</text>
</comment>
<dbReference type="OrthoDB" id="2384430at2759"/>
<keyword evidence="3" id="KW-1185">Reference proteome</keyword>
<sequence length="790" mass="90696">MSVGIAYNNGNNYYNNAYSRNVNDNLSDSWKESKIDNGKNKILNEQNDLNPMNNTSVVGQQSSILDQNHHSLPNLIKDELLEMGFVSRDLTLKLNSNSKKSNSNPNDSELLKKVTKIMDAYLSHFNIINFQYDYFTNKSNNSNNSLQHPVITSLINLNNKVNILLEKLKSWNNSYFKWWFNVNKLNKYFIRIDDEWKNLLLNISLNNIETSLSNNQLKKEKVFLQSKKELNENPYEMYISGEKYFYGIGMEKSYTNAFKQYTKAAESGIPEAMYMLGLMYEKGYGIQNDICMAIYWYSEAVKLNYGKAFGALGNIYENGVGVLKNDKKAYEYYKDGSDNGEVSCFTSLGRMYENGQFVEENINKAVYWYQMGSQKNCPKAQLALGKIYYYGMSPSHINTTSSTLNFDHDPPYARVEKNFNEAINLFQKSAEQGEPEAQVYLGLCYENGFGVVKDCLMAKMNFEKASKQNSILGALYLGKIYMKENNTNAALNNFLKALSNGSIDALYYIGKLYDNIEEDETSLISSYINSVDSNILKSCNSSYFISSDKSIAIKYYLQAAEKGHSLAQYRLGNYYCTHKQFIIALYWYLKSSHLSKTQNALGQFYELGFDTEFKTAASLTGLTQDCLLHYSVDQLYSFYKHYCQIIQNQKNTGEEGISHRNNKKLRSNLKEAKKWYYHAIRQGNADAAFNLGQLYETRCFDLVTLSTNDNSIDHGEMFTEGYHDPTMNDDISHHFTSIPLQKLTEEEIAEGQSRYIQKAILLYEKAKKLGSKKAAERLKQLQSIAYNQFI</sequence>
<dbReference type="PANTHER" id="PTHR11102">
    <property type="entry name" value="SEL-1-LIKE PROTEIN"/>
    <property type="match status" value="1"/>
</dbReference>
<name>A0A1Y1V738_9FUNG</name>
<reference evidence="2 3" key="2">
    <citation type="submission" date="2016-08" db="EMBL/GenBank/DDBJ databases">
        <title>Pervasive Adenine N6-methylation of Active Genes in Fungi.</title>
        <authorList>
            <consortium name="DOE Joint Genome Institute"/>
            <person name="Mondo S.J."/>
            <person name="Dannebaum R.O."/>
            <person name="Kuo R.C."/>
            <person name="Labutti K."/>
            <person name="Haridas S."/>
            <person name="Kuo A."/>
            <person name="Salamov A."/>
            <person name="Ahrendt S.R."/>
            <person name="Lipzen A."/>
            <person name="Sullivan W."/>
            <person name="Andreopoulos W.B."/>
            <person name="Clum A."/>
            <person name="Lindquist E."/>
            <person name="Daum C."/>
            <person name="Ramamoorthy G.K."/>
            <person name="Gryganskyi A."/>
            <person name="Culley D."/>
            <person name="Magnuson J.K."/>
            <person name="James T.Y."/>
            <person name="O'Malley M.A."/>
            <person name="Stajich J.E."/>
            <person name="Spatafora J.W."/>
            <person name="Visel A."/>
            <person name="Grigoriev I.V."/>
        </authorList>
    </citation>
    <scope>NUCLEOTIDE SEQUENCE [LARGE SCALE GENOMIC DNA]</scope>
    <source>
        <strain evidence="3">finn</strain>
    </source>
</reference>
<organism evidence="2 3">
    <name type="scientific">Piromyces finnis</name>
    <dbReference type="NCBI Taxonomy" id="1754191"/>
    <lineage>
        <taxon>Eukaryota</taxon>
        <taxon>Fungi</taxon>
        <taxon>Fungi incertae sedis</taxon>
        <taxon>Chytridiomycota</taxon>
        <taxon>Chytridiomycota incertae sedis</taxon>
        <taxon>Neocallimastigomycetes</taxon>
        <taxon>Neocallimastigales</taxon>
        <taxon>Neocallimastigaceae</taxon>
        <taxon>Piromyces</taxon>
    </lineage>
</organism>
<protein>
    <submittedName>
        <fullName evidence="2">HCP-like protein</fullName>
    </submittedName>
</protein>
<dbReference type="InterPro" id="IPR050767">
    <property type="entry name" value="Sel1_AlgK"/>
</dbReference>
<dbReference type="STRING" id="1754191.A0A1Y1V738"/>
<comment type="similarity">
    <text evidence="1">Belongs to the sel-1 family.</text>
</comment>